<comment type="similarity">
    <text evidence="3 10">Belongs to the complex I subunit 4L family.</text>
</comment>
<evidence type="ECO:0000256" key="7">
    <source>
        <dbReference type="ARBA" id="ARBA00022967"/>
    </source>
</evidence>
<keyword evidence="9 10" id="KW-0472">Membrane</keyword>
<feature type="transmembrane region" description="Helical" evidence="10">
    <location>
        <begin position="30"/>
        <end position="50"/>
    </location>
</feature>
<keyword evidence="4 10" id="KW-0813">Transport</keyword>
<keyword evidence="10" id="KW-0830">Ubiquinone</keyword>
<proteinExistence type="inferred from homology"/>
<keyword evidence="10" id="KW-0520">NAD</keyword>
<evidence type="ECO:0000313" key="12">
    <source>
        <dbReference type="Proteomes" id="UP000264702"/>
    </source>
</evidence>
<accession>A0A372IU33</accession>
<dbReference type="Proteomes" id="UP000264702">
    <property type="component" value="Unassembled WGS sequence"/>
</dbReference>
<evidence type="ECO:0000256" key="3">
    <source>
        <dbReference type="ARBA" id="ARBA00010519"/>
    </source>
</evidence>
<comment type="subcellular location">
    <subcellularLocation>
        <location evidence="10">Cell membrane</location>
        <topology evidence="10">Multi-pass membrane protein</topology>
    </subcellularLocation>
    <subcellularLocation>
        <location evidence="2">Membrane</location>
        <topology evidence="2">Multi-pass membrane protein</topology>
    </subcellularLocation>
</comment>
<dbReference type="AlphaFoldDB" id="A0A372IU33"/>
<evidence type="ECO:0000256" key="5">
    <source>
        <dbReference type="ARBA" id="ARBA00022692"/>
    </source>
</evidence>
<evidence type="ECO:0000256" key="10">
    <source>
        <dbReference type="HAMAP-Rule" id="MF_01456"/>
    </source>
</evidence>
<organism evidence="11 12">
    <name type="scientific">Paracidobacterium acidisoli</name>
    <dbReference type="NCBI Taxonomy" id="2303751"/>
    <lineage>
        <taxon>Bacteria</taxon>
        <taxon>Pseudomonadati</taxon>
        <taxon>Acidobacteriota</taxon>
        <taxon>Terriglobia</taxon>
        <taxon>Terriglobales</taxon>
        <taxon>Acidobacteriaceae</taxon>
        <taxon>Paracidobacterium</taxon>
    </lineage>
</organism>
<dbReference type="GO" id="GO:0048038">
    <property type="term" value="F:quinone binding"/>
    <property type="evidence" value="ECO:0007669"/>
    <property type="project" value="UniProtKB-KW"/>
</dbReference>
<comment type="caution">
    <text evidence="11">The sequence shown here is derived from an EMBL/GenBank/DDBJ whole genome shotgun (WGS) entry which is preliminary data.</text>
</comment>
<dbReference type="PANTHER" id="PTHR11434:SF16">
    <property type="entry name" value="NADH-UBIQUINONE OXIDOREDUCTASE CHAIN 4L"/>
    <property type="match status" value="1"/>
</dbReference>
<dbReference type="GO" id="GO:0005886">
    <property type="term" value="C:plasma membrane"/>
    <property type="evidence" value="ECO:0007669"/>
    <property type="project" value="UniProtKB-SubCell"/>
</dbReference>
<dbReference type="Gene3D" id="1.10.287.3510">
    <property type="match status" value="1"/>
</dbReference>
<evidence type="ECO:0000256" key="9">
    <source>
        <dbReference type="ARBA" id="ARBA00023136"/>
    </source>
</evidence>
<dbReference type="EMBL" id="QVQT01000001">
    <property type="protein sequence ID" value="RFU18424.1"/>
    <property type="molecule type" value="Genomic_DNA"/>
</dbReference>
<keyword evidence="7 10" id="KW-1278">Translocase</keyword>
<comment type="function">
    <text evidence="1 10">NDH-1 shuttles electrons from NADH, via FMN and iron-sulfur (Fe-S) centers, to quinones in the respiratory chain. The immediate electron acceptor for the enzyme in this species is believed to be ubiquinone. Couples the redox reaction to proton translocation (for every two electrons transferred, four hydrogen ions are translocated across the cytoplasmic membrane), and thus conserves the redox energy in a proton gradient.</text>
</comment>
<protein>
    <recommendedName>
        <fullName evidence="10">NADH-quinone oxidoreductase subunit K</fullName>
        <ecNumber evidence="10">7.1.1.-</ecNumber>
    </recommendedName>
    <alternativeName>
        <fullName evidence="10">NADH dehydrogenase I subunit K</fullName>
    </alternativeName>
    <alternativeName>
        <fullName evidence="10">NDH-1 subunit K</fullName>
    </alternativeName>
</protein>
<comment type="subunit">
    <text evidence="10">NDH-1 is composed of 14 different subunits. Subunits NuoA, H, J, K, L, M, N constitute the membrane sector of the complex.</text>
</comment>
<keyword evidence="8 10" id="KW-1133">Transmembrane helix</keyword>
<gene>
    <name evidence="10 11" type="primary">nuoK</name>
    <name evidence="11" type="ORF">D0Y96_02355</name>
</gene>
<dbReference type="NCBIfam" id="NF004320">
    <property type="entry name" value="PRK05715.1-2"/>
    <property type="match status" value="1"/>
</dbReference>
<keyword evidence="5 10" id="KW-0812">Transmembrane</keyword>
<dbReference type="GO" id="GO:0042773">
    <property type="term" value="P:ATP synthesis coupled electron transport"/>
    <property type="evidence" value="ECO:0007669"/>
    <property type="project" value="InterPro"/>
</dbReference>
<evidence type="ECO:0000256" key="2">
    <source>
        <dbReference type="ARBA" id="ARBA00004141"/>
    </source>
</evidence>
<dbReference type="RefSeq" id="WP_117297717.1">
    <property type="nucleotide sequence ID" value="NZ_QVQT02000001.1"/>
</dbReference>
<sequence>MTPLTGCLLVSSLLFAIGLGGALTRRSAILVLIGIELMLNAANLNFIAFWRYGPHSEALTGMLFVIFSIAVAAAEAAVGLALIIAIYRHTKTTDVQEMDELRG</sequence>
<dbReference type="PANTHER" id="PTHR11434">
    <property type="entry name" value="NADH-UBIQUINONE OXIDOREDUCTASE SUBUNIT ND4L"/>
    <property type="match status" value="1"/>
</dbReference>
<evidence type="ECO:0000256" key="1">
    <source>
        <dbReference type="ARBA" id="ARBA00002378"/>
    </source>
</evidence>
<dbReference type="GO" id="GO:0050136">
    <property type="term" value="F:NADH dehydrogenase (quinone) (non-electrogenic) activity"/>
    <property type="evidence" value="ECO:0007669"/>
    <property type="project" value="UniProtKB-UniRule"/>
</dbReference>
<dbReference type="OrthoDB" id="9810120at2"/>
<name>A0A372IU33_9BACT</name>
<keyword evidence="11" id="KW-0560">Oxidoreductase</keyword>
<dbReference type="InterPro" id="IPR039428">
    <property type="entry name" value="NUOK/Mnh_C1-like"/>
</dbReference>
<keyword evidence="10" id="KW-1003">Cell membrane</keyword>
<keyword evidence="6 10" id="KW-0874">Quinone</keyword>
<evidence type="ECO:0000313" key="11">
    <source>
        <dbReference type="EMBL" id="RFU18424.1"/>
    </source>
</evidence>
<feature type="transmembrane region" description="Helical" evidence="10">
    <location>
        <begin position="62"/>
        <end position="87"/>
    </location>
</feature>
<reference evidence="11 12" key="1">
    <citation type="submission" date="2018-08" db="EMBL/GenBank/DDBJ databases">
        <title>Acidipila sp. 4G-K13, an acidobacterium isolated from forest soil.</title>
        <authorList>
            <person name="Gao Z.-H."/>
            <person name="Qiu L.-H."/>
        </authorList>
    </citation>
    <scope>NUCLEOTIDE SEQUENCE [LARGE SCALE GENOMIC DNA]</scope>
    <source>
        <strain evidence="11 12">4G-K13</strain>
    </source>
</reference>
<evidence type="ECO:0000256" key="6">
    <source>
        <dbReference type="ARBA" id="ARBA00022719"/>
    </source>
</evidence>
<dbReference type="HAMAP" id="MF_01456">
    <property type="entry name" value="NDH1_NuoK"/>
    <property type="match status" value="1"/>
</dbReference>
<evidence type="ECO:0000256" key="4">
    <source>
        <dbReference type="ARBA" id="ARBA00022448"/>
    </source>
</evidence>
<dbReference type="InterPro" id="IPR001133">
    <property type="entry name" value="NADH_UbQ_OxRdtase_chain4L/K"/>
</dbReference>
<comment type="catalytic activity">
    <reaction evidence="10">
        <text>a quinone + NADH + 5 H(+)(in) = a quinol + NAD(+) + 4 H(+)(out)</text>
        <dbReference type="Rhea" id="RHEA:57888"/>
        <dbReference type="ChEBI" id="CHEBI:15378"/>
        <dbReference type="ChEBI" id="CHEBI:24646"/>
        <dbReference type="ChEBI" id="CHEBI:57540"/>
        <dbReference type="ChEBI" id="CHEBI:57945"/>
        <dbReference type="ChEBI" id="CHEBI:132124"/>
    </reaction>
</comment>
<dbReference type="FunFam" id="1.10.287.3510:FF:000001">
    <property type="entry name" value="NADH-quinone oxidoreductase subunit K"/>
    <property type="match status" value="1"/>
</dbReference>
<dbReference type="GO" id="GO:0030964">
    <property type="term" value="C:NADH dehydrogenase complex"/>
    <property type="evidence" value="ECO:0007669"/>
    <property type="project" value="TreeGrafter"/>
</dbReference>
<dbReference type="EC" id="7.1.1.-" evidence="10"/>
<comment type="caution">
    <text evidence="10">Lacks conserved residue(s) required for the propagation of feature annotation.</text>
</comment>
<evidence type="ECO:0000256" key="8">
    <source>
        <dbReference type="ARBA" id="ARBA00022989"/>
    </source>
</evidence>
<dbReference type="Pfam" id="PF00420">
    <property type="entry name" value="Oxidored_q2"/>
    <property type="match status" value="1"/>
</dbReference>
<keyword evidence="12" id="KW-1185">Reference proteome</keyword>